<proteinExistence type="inferred from homology"/>
<keyword evidence="3" id="KW-1133">Transmembrane helix</keyword>
<reference evidence="5" key="1">
    <citation type="submission" date="2021-11" db="EMBL/GenBank/DDBJ databases">
        <authorList>
            <consortium name="Genoscope - CEA"/>
            <person name="William W."/>
        </authorList>
    </citation>
    <scope>NUCLEOTIDE SEQUENCE</scope>
</reference>
<dbReference type="InterPro" id="IPR011234">
    <property type="entry name" value="Fumarylacetoacetase-like_C"/>
</dbReference>
<dbReference type="Proteomes" id="UP000789595">
    <property type="component" value="Unassembled WGS sequence"/>
</dbReference>
<evidence type="ECO:0000259" key="4">
    <source>
        <dbReference type="Pfam" id="PF01557"/>
    </source>
</evidence>
<sequence>MAQYLFPPAVPAALRVVGETALFPVYCVGRNYRAHSREMIQRQAAQLDITDDKVGAPPFFFQKPAYGAVTDSRTVPYPPKTQRLEHELEMVVALGDGAAVFGCALGVDLTRRDLQDQAKAQRRPWDAAKAFDASAPCGALARGLPPKETRLELRVNGAVRQSCVLADMIYGVPEILDHLSREVELCPGDVIFTGTPSGVGPLAPGDAVACRAVDVDGGEALPACEFVDGLVFIIFCLVVASWFVGLKLYNGFLSLCGQTDHRTDAGMHGWTYASYNLLLAGTFWVMNLMCAIPIFGIVMLVWLIANHEHVTCFNRKKVRDWAASAQRRGSNVDLAARAEAQAESDSRCGGCLCCCGPRPDVLVEHEAQREARIAAHRGVLPGLEPDAGEA</sequence>
<comment type="similarity">
    <text evidence="1">Belongs to the FAH family.</text>
</comment>
<accession>A0A8J2SMH5</accession>
<dbReference type="EMBL" id="CAKKNE010000002">
    <property type="protein sequence ID" value="CAH0369867.1"/>
    <property type="molecule type" value="Genomic_DNA"/>
</dbReference>
<evidence type="ECO:0000313" key="5">
    <source>
        <dbReference type="EMBL" id="CAH0369867.1"/>
    </source>
</evidence>
<keyword evidence="3" id="KW-0472">Membrane</keyword>
<dbReference type="PANTHER" id="PTHR11820:SF90">
    <property type="entry name" value="FLUTATHIONE S-TRANSFERASE"/>
    <property type="match status" value="1"/>
</dbReference>
<dbReference type="PANTHER" id="PTHR11820">
    <property type="entry name" value="ACYLPYRUVASE"/>
    <property type="match status" value="1"/>
</dbReference>
<protein>
    <recommendedName>
        <fullName evidence="4">Fumarylacetoacetase-like C-terminal domain-containing protein</fullName>
    </recommendedName>
</protein>
<dbReference type="GO" id="GO:0046872">
    <property type="term" value="F:metal ion binding"/>
    <property type="evidence" value="ECO:0007669"/>
    <property type="project" value="UniProtKB-KW"/>
</dbReference>
<dbReference type="Pfam" id="PF01557">
    <property type="entry name" value="FAA_hydrolase"/>
    <property type="match status" value="1"/>
</dbReference>
<comment type="caution">
    <text evidence="5">The sequence shown here is derived from an EMBL/GenBank/DDBJ whole genome shotgun (WGS) entry which is preliminary data.</text>
</comment>
<feature type="transmembrane region" description="Helical" evidence="3">
    <location>
        <begin position="277"/>
        <end position="305"/>
    </location>
</feature>
<dbReference type="SUPFAM" id="SSF56529">
    <property type="entry name" value="FAH"/>
    <property type="match status" value="1"/>
</dbReference>
<keyword evidence="6" id="KW-1185">Reference proteome</keyword>
<gene>
    <name evidence="5" type="ORF">PECAL_2P30110</name>
</gene>
<dbReference type="GO" id="GO:0018773">
    <property type="term" value="F:acetylpyruvate hydrolase activity"/>
    <property type="evidence" value="ECO:0007669"/>
    <property type="project" value="TreeGrafter"/>
</dbReference>
<evidence type="ECO:0000256" key="2">
    <source>
        <dbReference type="ARBA" id="ARBA00022723"/>
    </source>
</evidence>
<evidence type="ECO:0000256" key="1">
    <source>
        <dbReference type="ARBA" id="ARBA00010211"/>
    </source>
</evidence>
<organism evidence="5 6">
    <name type="scientific">Pelagomonas calceolata</name>
    <dbReference type="NCBI Taxonomy" id="35677"/>
    <lineage>
        <taxon>Eukaryota</taxon>
        <taxon>Sar</taxon>
        <taxon>Stramenopiles</taxon>
        <taxon>Ochrophyta</taxon>
        <taxon>Pelagophyceae</taxon>
        <taxon>Pelagomonadales</taxon>
        <taxon>Pelagomonadaceae</taxon>
        <taxon>Pelagomonas</taxon>
    </lineage>
</organism>
<dbReference type="OrthoDB" id="411064at2759"/>
<name>A0A8J2SMH5_9STRA</name>
<feature type="transmembrane region" description="Helical" evidence="3">
    <location>
        <begin position="229"/>
        <end position="249"/>
    </location>
</feature>
<keyword evidence="2" id="KW-0479">Metal-binding</keyword>
<keyword evidence="3" id="KW-0812">Transmembrane</keyword>
<evidence type="ECO:0000313" key="6">
    <source>
        <dbReference type="Proteomes" id="UP000789595"/>
    </source>
</evidence>
<dbReference type="AlphaFoldDB" id="A0A8J2SMH5"/>
<dbReference type="InterPro" id="IPR036663">
    <property type="entry name" value="Fumarylacetoacetase_C_sf"/>
</dbReference>
<dbReference type="Gene3D" id="3.90.850.10">
    <property type="entry name" value="Fumarylacetoacetase-like, C-terminal domain"/>
    <property type="match status" value="1"/>
</dbReference>
<evidence type="ECO:0000256" key="3">
    <source>
        <dbReference type="SAM" id="Phobius"/>
    </source>
</evidence>
<feature type="domain" description="Fumarylacetoacetase-like C-terminal" evidence="4">
    <location>
        <begin position="25"/>
        <end position="212"/>
    </location>
</feature>